<organism evidence="2 3">
    <name type="scientific">Exidia glandulosa HHB12029</name>
    <dbReference type="NCBI Taxonomy" id="1314781"/>
    <lineage>
        <taxon>Eukaryota</taxon>
        <taxon>Fungi</taxon>
        <taxon>Dikarya</taxon>
        <taxon>Basidiomycota</taxon>
        <taxon>Agaricomycotina</taxon>
        <taxon>Agaricomycetes</taxon>
        <taxon>Auriculariales</taxon>
        <taxon>Exidiaceae</taxon>
        <taxon>Exidia</taxon>
    </lineage>
</organism>
<dbReference type="InParanoid" id="A0A165FNL3"/>
<reference evidence="2 3" key="1">
    <citation type="journal article" date="2016" name="Mol. Biol. Evol.">
        <title>Comparative Genomics of Early-Diverging Mushroom-Forming Fungi Provides Insights into the Origins of Lignocellulose Decay Capabilities.</title>
        <authorList>
            <person name="Nagy L.G."/>
            <person name="Riley R."/>
            <person name="Tritt A."/>
            <person name="Adam C."/>
            <person name="Daum C."/>
            <person name="Floudas D."/>
            <person name="Sun H."/>
            <person name="Yadav J.S."/>
            <person name="Pangilinan J."/>
            <person name="Larsson K.H."/>
            <person name="Matsuura K."/>
            <person name="Barry K."/>
            <person name="Labutti K."/>
            <person name="Kuo R."/>
            <person name="Ohm R.A."/>
            <person name="Bhattacharya S.S."/>
            <person name="Shirouzu T."/>
            <person name="Yoshinaga Y."/>
            <person name="Martin F.M."/>
            <person name="Grigoriev I.V."/>
            <person name="Hibbett D.S."/>
        </authorList>
    </citation>
    <scope>NUCLEOTIDE SEQUENCE [LARGE SCALE GENOMIC DNA]</scope>
    <source>
        <strain evidence="2 3">HHB12029</strain>
    </source>
</reference>
<dbReference type="InterPro" id="IPR001810">
    <property type="entry name" value="F-box_dom"/>
</dbReference>
<proteinExistence type="predicted"/>
<dbReference type="Pfam" id="PF12937">
    <property type="entry name" value="F-box-like"/>
    <property type="match status" value="1"/>
</dbReference>
<dbReference type="SUPFAM" id="SSF81383">
    <property type="entry name" value="F-box domain"/>
    <property type="match status" value="1"/>
</dbReference>
<evidence type="ECO:0000259" key="1">
    <source>
        <dbReference type="PROSITE" id="PS50181"/>
    </source>
</evidence>
<keyword evidence="3" id="KW-1185">Reference proteome</keyword>
<dbReference type="STRING" id="1314781.A0A165FNL3"/>
<evidence type="ECO:0000313" key="3">
    <source>
        <dbReference type="Proteomes" id="UP000077266"/>
    </source>
</evidence>
<accession>A0A165FNL3</accession>
<dbReference type="Gene3D" id="3.80.10.10">
    <property type="entry name" value="Ribonuclease Inhibitor"/>
    <property type="match status" value="1"/>
</dbReference>
<feature type="domain" description="F-box" evidence="1">
    <location>
        <begin position="66"/>
        <end position="113"/>
    </location>
</feature>
<dbReference type="EMBL" id="KV426077">
    <property type="protein sequence ID" value="KZV89283.1"/>
    <property type="molecule type" value="Genomic_DNA"/>
</dbReference>
<dbReference type="InterPro" id="IPR032675">
    <property type="entry name" value="LRR_dom_sf"/>
</dbReference>
<dbReference type="Proteomes" id="UP000077266">
    <property type="component" value="Unassembled WGS sequence"/>
</dbReference>
<dbReference type="PROSITE" id="PS50181">
    <property type="entry name" value="FBOX"/>
    <property type="match status" value="1"/>
</dbReference>
<dbReference type="InterPro" id="IPR036047">
    <property type="entry name" value="F-box-like_dom_sf"/>
</dbReference>
<protein>
    <recommendedName>
        <fullName evidence="1">F-box domain-containing protein</fullName>
    </recommendedName>
</protein>
<dbReference type="SMART" id="SM00256">
    <property type="entry name" value="FBOX"/>
    <property type="match status" value="1"/>
</dbReference>
<sequence>MASLIPIARPREFEDLALAFAKRVSSDMVHDSNGVLYSFKVTLLFASMRDALTSAMNDFARERNARLPVNKLPPEVLLLVGSFLPYGALDAAAQTCRRWCTILRSDASLWADIVLDFDGPGSWRSTTQNALERCHGKPRSLDIRFSFSWYEISAVCALISESSTMQHLDHFGLWLCKGIAEKYWHPLLTSPAPALRTLLVGTISNDIPPPLLPANLFAGNCPKLYSIWLSNVLVTNPLTPMPQVLDFAFLDFQDAPITEVSAVLDACPNLVSLTVDASESCSDYIPPLFVPRPIPFLRLGFWVPYGILHELVQASSSNCELRIRKSGIVQLPLTGFRRIERVHVLFDDAGAGTASLIVQGDDNCVKSVEEMSFRKLVDLFSDGSALRLCNMTHLSLPDSMWAILLSTTFLDGDVVCLQSLTVGLSNKLLELPGPFPRLFTSSEHSTRANNIRVPIVRLSAWGSSDPVDLSIEAVAAWLPTSTTRLLLSGVNLTGSKSAMPDSIIVEKEFPWSSGGNERYLQWRPAWYAEFPRSEALVV</sequence>
<gene>
    <name evidence="2" type="ORF">EXIGLDRAFT_721551</name>
</gene>
<dbReference type="AlphaFoldDB" id="A0A165FNL3"/>
<dbReference type="OrthoDB" id="2884925at2759"/>
<name>A0A165FNL3_EXIGL</name>
<evidence type="ECO:0000313" key="2">
    <source>
        <dbReference type="EMBL" id="KZV89283.1"/>
    </source>
</evidence>